<evidence type="ECO:0000313" key="2">
    <source>
        <dbReference type="Proteomes" id="UP001060085"/>
    </source>
</evidence>
<keyword evidence="2" id="KW-1185">Reference proteome</keyword>
<comment type="caution">
    <text evidence="1">The sequence shown here is derived from an EMBL/GenBank/DDBJ whole genome shotgun (WGS) entry which is preliminary data.</text>
</comment>
<proteinExistence type="predicted"/>
<reference evidence="2" key="1">
    <citation type="journal article" date="2023" name="Nat. Plants">
        <title>Single-cell RNA sequencing provides a high-resolution roadmap for understanding the multicellular compartmentation of specialized metabolism.</title>
        <authorList>
            <person name="Sun S."/>
            <person name="Shen X."/>
            <person name="Li Y."/>
            <person name="Li Y."/>
            <person name="Wang S."/>
            <person name="Li R."/>
            <person name="Zhang H."/>
            <person name="Shen G."/>
            <person name="Guo B."/>
            <person name="Wei J."/>
            <person name="Xu J."/>
            <person name="St-Pierre B."/>
            <person name="Chen S."/>
            <person name="Sun C."/>
        </authorList>
    </citation>
    <scope>NUCLEOTIDE SEQUENCE [LARGE SCALE GENOMIC DNA]</scope>
</reference>
<protein>
    <submittedName>
        <fullName evidence="1">Uncharacterized protein</fullName>
    </submittedName>
</protein>
<name>A0ACC0BFX2_CATRO</name>
<organism evidence="1 2">
    <name type="scientific">Catharanthus roseus</name>
    <name type="common">Madagascar periwinkle</name>
    <name type="synonym">Vinca rosea</name>
    <dbReference type="NCBI Taxonomy" id="4058"/>
    <lineage>
        <taxon>Eukaryota</taxon>
        <taxon>Viridiplantae</taxon>
        <taxon>Streptophyta</taxon>
        <taxon>Embryophyta</taxon>
        <taxon>Tracheophyta</taxon>
        <taxon>Spermatophyta</taxon>
        <taxon>Magnoliopsida</taxon>
        <taxon>eudicotyledons</taxon>
        <taxon>Gunneridae</taxon>
        <taxon>Pentapetalae</taxon>
        <taxon>asterids</taxon>
        <taxon>lamiids</taxon>
        <taxon>Gentianales</taxon>
        <taxon>Apocynaceae</taxon>
        <taxon>Rauvolfioideae</taxon>
        <taxon>Vinceae</taxon>
        <taxon>Catharanthinae</taxon>
        <taxon>Catharanthus</taxon>
    </lineage>
</organism>
<dbReference type="Proteomes" id="UP001060085">
    <property type="component" value="Linkage Group LG03"/>
</dbReference>
<evidence type="ECO:0000313" key="1">
    <source>
        <dbReference type="EMBL" id="KAI5671483.1"/>
    </source>
</evidence>
<gene>
    <name evidence="1" type="ORF">M9H77_11847</name>
</gene>
<dbReference type="EMBL" id="CM044703">
    <property type="protein sequence ID" value="KAI5671483.1"/>
    <property type="molecule type" value="Genomic_DNA"/>
</dbReference>
<sequence>MNNDDCIDIEKFETLSQTIMDEEMKKKSLCHYHCVADEEERAERHVCVSFSGRIGETSFYLNGRPPFSSSPAQARQLGTTTDLSSLHLFCFASSILATSTDGTQDGNSIRGIDSTIISNTPKLENLKLSLIDQVLLTCHIPIILFYPSQLDSNLDRAQRSHQLKQSLSKLLTQFYPLAGRIIINSSVHCNDSGVPFLEA</sequence>
<accession>A0ACC0BFX2</accession>